<dbReference type="OrthoDB" id="9798343at2"/>
<comment type="subcellular location">
    <subcellularLocation>
        <location evidence="1">Membrane</location>
    </subcellularLocation>
</comment>
<dbReference type="RefSeq" id="WP_068955299.1">
    <property type="nucleotide sequence ID" value="NZ_LGLV01000010.1"/>
</dbReference>
<evidence type="ECO:0000256" key="6">
    <source>
        <dbReference type="SAM" id="Phobius"/>
    </source>
</evidence>
<evidence type="ECO:0000259" key="7">
    <source>
        <dbReference type="Pfam" id="PF07219"/>
    </source>
</evidence>
<keyword evidence="2 6" id="KW-0812">Transmembrane</keyword>
<feature type="region of interest" description="Disordered" evidence="5">
    <location>
        <begin position="514"/>
        <end position="559"/>
    </location>
</feature>
<dbReference type="Gene3D" id="1.25.40.10">
    <property type="entry name" value="Tetratricopeptide repeat domain"/>
    <property type="match status" value="1"/>
</dbReference>
<dbReference type="InterPro" id="IPR016982">
    <property type="entry name" value="Mms48"/>
</dbReference>
<keyword evidence="4 6" id="KW-0472">Membrane</keyword>
<dbReference type="Proteomes" id="UP000093111">
    <property type="component" value="Unassembled WGS sequence"/>
</dbReference>
<dbReference type="PIRSF" id="PIRSF031802">
    <property type="entry name" value="UCP031802"/>
    <property type="match status" value="1"/>
</dbReference>
<evidence type="ECO:0000313" key="9">
    <source>
        <dbReference type="Proteomes" id="UP000093111"/>
    </source>
</evidence>
<accession>A0A1C7NZ98</accession>
<keyword evidence="9" id="KW-1185">Reference proteome</keyword>
<comment type="caution">
    <text evidence="8">The sequence shown here is derived from an EMBL/GenBank/DDBJ whole genome shotgun (WGS) entry which is preliminary data.</text>
</comment>
<dbReference type="EMBL" id="LGLV01000010">
    <property type="protein sequence ID" value="OBZ94341.1"/>
    <property type="molecule type" value="Genomic_DNA"/>
</dbReference>
<dbReference type="InterPro" id="IPR010817">
    <property type="entry name" value="HemY_N"/>
</dbReference>
<feature type="transmembrane region" description="Helical" evidence="6">
    <location>
        <begin position="43"/>
        <end position="66"/>
    </location>
</feature>
<feature type="compositionally biased region" description="Basic and acidic residues" evidence="5">
    <location>
        <begin position="538"/>
        <end position="559"/>
    </location>
</feature>
<reference evidence="8 9" key="1">
    <citation type="journal article" date="2016" name="Syst. Appl. Microbiol.">
        <title>Pararhizobium polonicum sp. nov. isolated from tumors on stone fruit rootstocks.</title>
        <authorList>
            <person name="Pulawska J."/>
            <person name="Kuzmanovic N."/>
            <person name="Willems A."/>
            <person name="Pothier J.F."/>
        </authorList>
    </citation>
    <scope>NUCLEOTIDE SEQUENCE [LARGE SCALE GENOMIC DNA]</scope>
    <source>
        <strain evidence="8 9">F5.1</strain>
    </source>
</reference>
<dbReference type="PATRIC" id="fig|1612624.7.peg.5302"/>
<evidence type="ECO:0000256" key="1">
    <source>
        <dbReference type="ARBA" id="ARBA00004370"/>
    </source>
</evidence>
<evidence type="ECO:0000256" key="2">
    <source>
        <dbReference type="ARBA" id="ARBA00022692"/>
    </source>
</evidence>
<sequence>MIRILFYVLIVLALGAGFAWLADRPGELSLIWQGQRIEMSLMVAATLLASLIAAVLIAIWLIRVVWLSPHSISRYFRARKRDRGYQALSTGLIAAGAGDSVLARKMTARTRGLLSSDQEPLIHLLEAQTALIEGKYDDARKKFELMADDPETRELGLRGLYLEAKRLGANEAARQYAERAADKAPHLPWATLAALDYRSQTGQWDEAIRLLDQSRASHVVERKEADRKKAVLLTARAGDKLEADPKGARDDAQAALKLAEDLVPAGLIAAKALFREDNLRKAASILEKLWKQEPHPQVASLYVRARSGDSATDRLKRANKLEALRPNNPVALAAVAESALEARQLPLARAKAEAAARIQPSEGIFLLLADIEEADTGDDGRIRHWMNQALKSPRDPAWTADGVTAPDWLPVSPVSGRLDAFEWKQPVAQIAGPVEEGTLEAADAAIRSLPPVAITHQRPEPQPEHTVAPAKPAPVVSGPVVPAHVIDVAEKTVEPAVKTIAVPVPSESVIVQQTVKTEPRPAPVKPEEATVEPFFGRPPDDPGVRDDSKPLEKTTFRLF</sequence>
<gene>
    <name evidence="8" type="ORF">ADU59_16845</name>
</gene>
<evidence type="ECO:0000256" key="3">
    <source>
        <dbReference type="ARBA" id="ARBA00022989"/>
    </source>
</evidence>
<name>A0A1C7NZ98_9HYPH</name>
<dbReference type="STRING" id="1612624.ADU59_16845"/>
<protein>
    <submittedName>
        <fullName evidence="8">HemY domain-containing protein</fullName>
    </submittedName>
</protein>
<feature type="domain" description="HemY N-terminal" evidence="7">
    <location>
        <begin position="26"/>
        <end position="133"/>
    </location>
</feature>
<dbReference type="GO" id="GO:0016020">
    <property type="term" value="C:membrane"/>
    <property type="evidence" value="ECO:0007669"/>
    <property type="project" value="UniProtKB-SubCell"/>
</dbReference>
<dbReference type="SUPFAM" id="SSF48452">
    <property type="entry name" value="TPR-like"/>
    <property type="match status" value="2"/>
</dbReference>
<keyword evidence="3 6" id="KW-1133">Transmembrane helix</keyword>
<proteinExistence type="predicted"/>
<evidence type="ECO:0000256" key="5">
    <source>
        <dbReference type="SAM" id="MobiDB-lite"/>
    </source>
</evidence>
<feature type="transmembrane region" description="Helical" evidence="6">
    <location>
        <begin position="87"/>
        <end position="103"/>
    </location>
</feature>
<dbReference type="Pfam" id="PF07219">
    <property type="entry name" value="HemY_N"/>
    <property type="match status" value="1"/>
</dbReference>
<dbReference type="InterPro" id="IPR011990">
    <property type="entry name" value="TPR-like_helical_dom_sf"/>
</dbReference>
<dbReference type="AlphaFoldDB" id="A0A1C7NZ98"/>
<evidence type="ECO:0000313" key="8">
    <source>
        <dbReference type="EMBL" id="OBZ94341.1"/>
    </source>
</evidence>
<organism evidence="8 9">
    <name type="scientific">Pararhizobium polonicum</name>
    <dbReference type="NCBI Taxonomy" id="1612624"/>
    <lineage>
        <taxon>Bacteria</taxon>
        <taxon>Pseudomonadati</taxon>
        <taxon>Pseudomonadota</taxon>
        <taxon>Alphaproteobacteria</taxon>
        <taxon>Hyphomicrobiales</taxon>
        <taxon>Rhizobiaceae</taxon>
        <taxon>Rhizobium/Agrobacterium group</taxon>
        <taxon>Pararhizobium</taxon>
    </lineage>
</organism>
<evidence type="ECO:0000256" key="4">
    <source>
        <dbReference type="ARBA" id="ARBA00023136"/>
    </source>
</evidence>